<feature type="chain" id="PRO_5045650849" evidence="1">
    <location>
        <begin position="21"/>
        <end position="186"/>
    </location>
</feature>
<dbReference type="SMART" id="SM00867">
    <property type="entry name" value="YceI"/>
    <property type="match status" value="1"/>
</dbReference>
<dbReference type="Gene3D" id="2.40.128.110">
    <property type="entry name" value="Lipid/polyisoprenoid-binding, YceI-like"/>
    <property type="match status" value="1"/>
</dbReference>
<accession>A0ABV3TD90</accession>
<dbReference type="PANTHER" id="PTHR34406">
    <property type="entry name" value="PROTEIN YCEI"/>
    <property type="match status" value="1"/>
</dbReference>
<feature type="signal peptide" evidence="1">
    <location>
        <begin position="1"/>
        <end position="20"/>
    </location>
</feature>
<sequence>MRAYRFLALALGLAAMPALAADRWQIQHPDSRLGFEATQQGGQFEGHFADYSAQMRFSADDLANSGFDVRIAMTSVDTGSGQRDNALPDKPWFHTEVFPEARYVTREIRRTDDGYEAVGDLTIRDNTHEVILPFTWQVDGDTAMMDGSVVIDRTRFGIGQGEWQDPQVAGHDVEVIVDLTLDRVAD</sequence>
<dbReference type="InterPro" id="IPR007372">
    <property type="entry name" value="Lipid/polyisoprenoid-bd_YceI"/>
</dbReference>
<dbReference type="InterPro" id="IPR036761">
    <property type="entry name" value="TTHA0802/YceI-like_sf"/>
</dbReference>
<dbReference type="RefSeq" id="WP_367959064.1">
    <property type="nucleotide sequence ID" value="NZ_JBAKFK010000003.1"/>
</dbReference>
<evidence type="ECO:0000313" key="4">
    <source>
        <dbReference type="Proteomes" id="UP001556709"/>
    </source>
</evidence>
<protein>
    <submittedName>
        <fullName evidence="3">YceI family protein</fullName>
    </submittedName>
</protein>
<dbReference type="PANTHER" id="PTHR34406:SF1">
    <property type="entry name" value="PROTEIN YCEI"/>
    <property type="match status" value="1"/>
</dbReference>
<dbReference type="Proteomes" id="UP001556709">
    <property type="component" value="Unassembled WGS sequence"/>
</dbReference>
<keyword evidence="4" id="KW-1185">Reference proteome</keyword>
<organism evidence="3 4">
    <name type="scientific">Spiribacter pallidus</name>
    <dbReference type="NCBI Taxonomy" id="1987936"/>
    <lineage>
        <taxon>Bacteria</taxon>
        <taxon>Pseudomonadati</taxon>
        <taxon>Pseudomonadota</taxon>
        <taxon>Gammaproteobacteria</taxon>
        <taxon>Chromatiales</taxon>
        <taxon>Ectothiorhodospiraceae</taxon>
        <taxon>Spiribacter</taxon>
    </lineage>
</organism>
<feature type="domain" description="Lipid/polyisoprenoid-binding YceI-like" evidence="2">
    <location>
        <begin position="23"/>
        <end position="182"/>
    </location>
</feature>
<gene>
    <name evidence="3" type="ORF">V6X73_07665</name>
</gene>
<reference evidence="3 4" key="1">
    <citation type="submission" date="2024-02" db="EMBL/GenBank/DDBJ databases">
        <title>New especies of Spiribacter isolated from saline water.</title>
        <authorList>
            <person name="Leon M.J."/>
            <person name="De La Haba R."/>
            <person name="Sanchez-Porro C."/>
            <person name="Ventosa A."/>
        </authorList>
    </citation>
    <scope>NUCLEOTIDE SEQUENCE [LARGE SCALE GENOMIC DNA]</scope>
    <source>
        <strain evidence="4">ag22IC6-390</strain>
    </source>
</reference>
<evidence type="ECO:0000313" key="3">
    <source>
        <dbReference type="EMBL" id="MEX0469601.1"/>
    </source>
</evidence>
<proteinExistence type="predicted"/>
<dbReference type="SUPFAM" id="SSF101874">
    <property type="entry name" value="YceI-like"/>
    <property type="match status" value="1"/>
</dbReference>
<evidence type="ECO:0000256" key="1">
    <source>
        <dbReference type="SAM" id="SignalP"/>
    </source>
</evidence>
<name>A0ABV3TD90_9GAMM</name>
<comment type="caution">
    <text evidence="3">The sequence shown here is derived from an EMBL/GenBank/DDBJ whole genome shotgun (WGS) entry which is preliminary data.</text>
</comment>
<dbReference type="EMBL" id="JBAKFM010000003">
    <property type="protein sequence ID" value="MEX0469601.1"/>
    <property type="molecule type" value="Genomic_DNA"/>
</dbReference>
<dbReference type="Pfam" id="PF04264">
    <property type="entry name" value="YceI"/>
    <property type="match status" value="1"/>
</dbReference>
<evidence type="ECO:0000259" key="2">
    <source>
        <dbReference type="SMART" id="SM00867"/>
    </source>
</evidence>
<keyword evidence="1" id="KW-0732">Signal</keyword>